<dbReference type="EMBL" id="JBFOLK010000009">
    <property type="protein sequence ID" value="KAL2486659.1"/>
    <property type="molecule type" value="Genomic_DNA"/>
</dbReference>
<keyword evidence="1" id="KW-0695">RNA-directed DNA polymerase</keyword>
<dbReference type="PANTHER" id="PTHR15503">
    <property type="entry name" value="LDOC1 RELATED"/>
    <property type="match status" value="1"/>
</dbReference>
<sequence>MEITEYEQKFEELSHYAPYLVSTELMKARRYERGLRPEFKRHNQGPIRGQSSNTIPQCPKCKKNHNGNCYFGKNVFYRCGEPGHYVLQCRAEPVKVYDQMNKGKARVFAMTQGEVAQNPDVITADLHVISMRDFDIILGMDWLGSNRATIVCFEKEVIFRRSGEKEFKFYGSKIKALPCLFSALQAEKLLKKIGCQGYLVNLTSTLSEEVSLDNIPIV</sequence>
<accession>A0ABD1RF32</accession>
<proteinExistence type="predicted"/>
<dbReference type="PANTHER" id="PTHR15503:SF45">
    <property type="entry name" value="RNA-DIRECTED DNA POLYMERASE HOMOLOG"/>
    <property type="match status" value="1"/>
</dbReference>
<keyword evidence="1" id="KW-0548">Nucleotidyltransferase</keyword>
<gene>
    <name evidence="1" type="ORF">Adt_31415</name>
</gene>
<evidence type="ECO:0000313" key="2">
    <source>
        <dbReference type="Proteomes" id="UP001604336"/>
    </source>
</evidence>
<dbReference type="InterPro" id="IPR032567">
    <property type="entry name" value="RTL1-rel"/>
</dbReference>
<dbReference type="Gene3D" id="2.40.70.10">
    <property type="entry name" value="Acid Proteases"/>
    <property type="match status" value="1"/>
</dbReference>
<keyword evidence="2" id="KW-1185">Reference proteome</keyword>
<comment type="caution">
    <text evidence="1">The sequence shown here is derived from an EMBL/GenBank/DDBJ whole genome shotgun (WGS) entry which is preliminary data.</text>
</comment>
<dbReference type="Proteomes" id="UP001604336">
    <property type="component" value="Unassembled WGS sequence"/>
</dbReference>
<dbReference type="InterPro" id="IPR021109">
    <property type="entry name" value="Peptidase_aspartic_dom_sf"/>
</dbReference>
<dbReference type="GO" id="GO:0003964">
    <property type="term" value="F:RNA-directed DNA polymerase activity"/>
    <property type="evidence" value="ECO:0007669"/>
    <property type="project" value="UniProtKB-KW"/>
</dbReference>
<name>A0ABD1RF32_9LAMI</name>
<organism evidence="1 2">
    <name type="scientific">Abeliophyllum distichum</name>
    <dbReference type="NCBI Taxonomy" id="126358"/>
    <lineage>
        <taxon>Eukaryota</taxon>
        <taxon>Viridiplantae</taxon>
        <taxon>Streptophyta</taxon>
        <taxon>Embryophyta</taxon>
        <taxon>Tracheophyta</taxon>
        <taxon>Spermatophyta</taxon>
        <taxon>Magnoliopsida</taxon>
        <taxon>eudicotyledons</taxon>
        <taxon>Gunneridae</taxon>
        <taxon>Pentapetalae</taxon>
        <taxon>asterids</taxon>
        <taxon>lamiids</taxon>
        <taxon>Lamiales</taxon>
        <taxon>Oleaceae</taxon>
        <taxon>Forsythieae</taxon>
        <taxon>Abeliophyllum</taxon>
    </lineage>
</organism>
<keyword evidence="1" id="KW-0808">Transferase</keyword>
<dbReference type="AlphaFoldDB" id="A0ABD1RF32"/>
<dbReference type="Pfam" id="PF08284">
    <property type="entry name" value="RVP_2"/>
    <property type="match status" value="1"/>
</dbReference>
<reference evidence="2" key="1">
    <citation type="submission" date="2024-07" db="EMBL/GenBank/DDBJ databases">
        <title>Two chromosome-level genome assemblies of Korean endemic species Abeliophyllum distichum and Forsythia ovata (Oleaceae).</title>
        <authorList>
            <person name="Jang H."/>
        </authorList>
    </citation>
    <scope>NUCLEOTIDE SEQUENCE [LARGE SCALE GENOMIC DNA]</scope>
</reference>
<evidence type="ECO:0000313" key="1">
    <source>
        <dbReference type="EMBL" id="KAL2486659.1"/>
    </source>
</evidence>
<protein>
    <submittedName>
        <fullName evidence="1">Reverse transcriptase</fullName>
    </submittedName>
</protein>